<sequence>MPRNNQFESLLKFYFSTPTLLLLLASDWQIRSPVPKNNFRTPDQLKIT</sequence>
<dbReference type="AlphaFoldDB" id="A0A975BGU8"/>
<evidence type="ECO:0000313" key="1">
    <source>
        <dbReference type="EMBL" id="QTA84805.1"/>
    </source>
</evidence>
<dbReference type="Proteomes" id="UP000663722">
    <property type="component" value="Chromosome"/>
</dbReference>
<protein>
    <submittedName>
        <fullName evidence="1">Uncharacterized protein</fullName>
    </submittedName>
</protein>
<dbReference type="EMBL" id="CP061800">
    <property type="protein sequence ID" value="QTA84805.1"/>
    <property type="molecule type" value="Genomic_DNA"/>
</dbReference>
<dbReference type="KEGG" id="dmm:dnm_008050"/>
<name>A0A975BGU8_9BACT</name>
<proteinExistence type="predicted"/>
<reference evidence="1" key="1">
    <citation type="journal article" date="2021" name="Microb. Physiol.">
        <title>Proteogenomic Insights into the Physiology of Marine, Sulfate-Reducing, Filamentous Desulfonema limicola and Desulfonema magnum.</title>
        <authorList>
            <person name="Schnaars V."/>
            <person name="Wohlbrand L."/>
            <person name="Scheve S."/>
            <person name="Hinrichs C."/>
            <person name="Reinhardt R."/>
            <person name="Rabus R."/>
        </authorList>
    </citation>
    <scope>NUCLEOTIDE SEQUENCE</scope>
    <source>
        <strain evidence="1">4be13</strain>
    </source>
</reference>
<organism evidence="1 2">
    <name type="scientific">Desulfonema magnum</name>
    <dbReference type="NCBI Taxonomy" id="45655"/>
    <lineage>
        <taxon>Bacteria</taxon>
        <taxon>Pseudomonadati</taxon>
        <taxon>Thermodesulfobacteriota</taxon>
        <taxon>Desulfobacteria</taxon>
        <taxon>Desulfobacterales</taxon>
        <taxon>Desulfococcaceae</taxon>
        <taxon>Desulfonema</taxon>
    </lineage>
</organism>
<keyword evidence="2" id="KW-1185">Reference proteome</keyword>
<gene>
    <name evidence="1" type="ORF">dnm_008050</name>
</gene>
<accession>A0A975BGU8</accession>
<evidence type="ECO:0000313" key="2">
    <source>
        <dbReference type="Proteomes" id="UP000663722"/>
    </source>
</evidence>